<evidence type="ECO:0000259" key="7">
    <source>
        <dbReference type="PROSITE" id="PS51736"/>
    </source>
</evidence>
<reference evidence="8" key="1">
    <citation type="submission" date="2014-07" db="EMBL/GenBank/DDBJ databases">
        <title>Acinetobacter lwoffii strain JN247 plasmid pNDM-JN02.</title>
        <authorList>
            <person name="Zhou D."/>
            <person name="Huang Y."/>
            <person name="Yuan J."/>
            <person name="Meng X."/>
            <person name="Tong Y."/>
        </authorList>
    </citation>
    <scope>NUCLEOTIDE SEQUENCE</scope>
    <source>
        <strain evidence="8">JN247</strain>
        <plasmid evidence="8">pNDM-JN02</plasmid>
    </source>
</reference>
<evidence type="ECO:0000256" key="2">
    <source>
        <dbReference type="ARBA" id="ARBA00022908"/>
    </source>
</evidence>
<evidence type="ECO:0000256" key="4">
    <source>
        <dbReference type="ARBA" id="ARBA00023172"/>
    </source>
</evidence>
<comment type="similarity">
    <text evidence="1">Belongs to the site-specific recombinase resolvase family.</text>
</comment>
<dbReference type="SMART" id="SM00857">
    <property type="entry name" value="Resolvase"/>
    <property type="match status" value="1"/>
</dbReference>
<evidence type="ECO:0000256" key="6">
    <source>
        <dbReference type="PROSITE-ProRule" id="PRU10137"/>
    </source>
</evidence>
<dbReference type="GeneID" id="66210236"/>
<dbReference type="InterPro" id="IPR036162">
    <property type="entry name" value="Resolvase-like_N_sf"/>
</dbReference>
<dbReference type="InterPro" id="IPR009057">
    <property type="entry name" value="Homeodomain-like_sf"/>
</dbReference>
<organism evidence="8">
    <name type="scientific">Acinetobacter sp. JN247</name>
    <dbReference type="NCBI Taxonomy" id="1594212"/>
    <lineage>
        <taxon>Bacteria</taxon>
        <taxon>Pseudomonadati</taxon>
        <taxon>Pseudomonadota</taxon>
        <taxon>Gammaproteobacteria</taxon>
        <taxon>Moraxellales</taxon>
        <taxon>Moraxellaceae</taxon>
        <taxon>Acinetobacter</taxon>
    </lineage>
</organism>
<dbReference type="Pfam" id="PF00239">
    <property type="entry name" value="Resolvase"/>
    <property type="match status" value="1"/>
</dbReference>
<evidence type="ECO:0000256" key="5">
    <source>
        <dbReference type="PIRSR" id="PIRSR606118-50"/>
    </source>
</evidence>
<dbReference type="CDD" id="cd03768">
    <property type="entry name" value="SR_ResInv"/>
    <property type="match status" value="1"/>
</dbReference>
<dbReference type="GO" id="GO:0015074">
    <property type="term" value="P:DNA integration"/>
    <property type="evidence" value="ECO:0007669"/>
    <property type="project" value="UniProtKB-KW"/>
</dbReference>
<dbReference type="SUPFAM" id="SSF46689">
    <property type="entry name" value="Homeodomain-like"/>
    <property type="match status" value="1"/>
</dbReference>
<keyword evidence="4" id="KW-0233">DNA recombination</keyword>
<dbReference type="InterPro" id="IPR006119">
    <property type="entry name" value="Resolv_N"/>
</dbReference>
<dbReference type="AlphaFoldDB" id="A0A0C5HCC2"/>
<keyword evidence="8" id="KW-0614">Plasmid</keyword>
<dbReference type="Gene3D" id="3.40.50.1390">
    <property type="entry name" value="Resolvase, N-terminal catalytic domain"/>
    <property type="match status" value="1"/>
</dbReference>
<accession>A0A0C5HCC2</accession>
<dbReference type="SUPFAM" id="SSF53041">
    <property type="entry name" value="Resolvase-like"/>
    <property type="match status" value="1"/>
</dbReference>
<dbReference type="PROSITE" id="PS51736">
    <property type="entry name" value="RECOMBINASES_3"/>
    <property type="match status" value="1"/>
</dbReference>
<name>A0A0C5HCC2_9GAMM</name>
<dbReference type="InterPro" id="IPR050639">
    <property type="entry name" value="SSR_resolvase"/>
</dbReference>
<gene>
    <name evidence="8" type="primary">tnpR</name>
</gene>
<dbReference type="InterPro" id="IPR006118">
    <property type="entry name" value="Recombinase_CS"/>
</dbReference>
<dbReference type="PANTHER" id="PTHR30461">
    <property type="entry name" value="DNA-INVERTASE FROM LAMBDOID PROPHAGE"/>
    <property type="match status" value="1"/>
</dbReference>
<evidence type="ECO:0000256" key="3">
    <source>
        <dbReference type="ARBA" id="ARBA00023125"/>
    </source>
</evidence>
<keyword evidence="3" id="KW-0238">DNA-binding</keyword>
<sequence>MEKENLDIEDQIKNTPFQRVGYIRVSTKDQNPERQLHDLPFELDKTFIDHFSGKTAKRPALQEMFDYVRSGDIVYAHDVFRLARSLIDLVTIVQKLNKKGVSVHIVKNNLNFTPNSDDKFDKFQLHVLGAVAELERGIISENQAEGIKLAKKKKGKYKGRSPAITEEKLKELIHTLKNKDDSYPFTQIAKDYGVSYMTLIRYRKKYAKQINAQSD</sequence>
<reference evidence="8" key="2">
    <citation type="journal article" date="2015" name="Antimicrob. Agents Chemother.">
        <title>A Novel New Delhi Metallo-?-Lactamase Variant, NDM-14, Isolated in a Chinese Hospital Possesses Increased Enzymatic Activity against Carbapenems.</title>
        <authorList>
            <person name="Zou D."/>
            <person name="Huang Y."/>
            <person name="Zhao X."/>
            <person name="Liu W."/>
            <person name="Dong D."/>
            <person name="Li H."/>
            <person name="Wang X."/>
            <person name="Huang S."/>
            <person name="Wei X."/>
            <person name="Yan X."/>
            <person name="Yang Z."/>
            <person name="Tong Y."/>
            <person name="Huang L."/>
            <person name="Yuan J."/>
        </authorList>
    </citation>
    <scope>NUCLEOTIDE SEQUENCE</scope>
    <source>
        <strain evidence="8">JN247</strain>
        <plasmid evidence="8">pNDM-JN02</plasmid>
    </source>
</reference>
<keyword evidence="2" id="KW-0229">DNA integration</keyword>
<feature type="active site" description="O-(5'-phospho-DNA)-serine intermediate" evidence="5 6">
    <location>
        <position position="26"/>
    </location>
</feature>
<dbReference type="EMBL" id="KM210088">
    <property type="protein sequence ID" value="AJP18111.1"/>
    <property type="molecule type" value="Genomic_DNA"/>
</dbReference>
<dbReference type="RefSeq" id="WP_004993315.1">
    <property type="nucleotide sequence ID" value="NZ_KM210088.1"/>
</dbReference>
<evidence type="ECO:0000256" key="1">
    <source>
        <dbReference type="ARBA" id="ARBA00009913"/>
    </source>
</evidence>
<dbReference type="GO" id="GO:0003677">
    <property type="term" value="F:DNA binding"/>
    <property type="evidence" value="ECO:0007669"/>
    <property type="project" value="UniProtKB-KW"/>
</dbReference>
<geneLocation type="plasmid" evidence="8">
    <name>pNDM-JN02</name>
</geneLocation>
<proteinExistence type="inferred from homology"/>
<protein>
    <submittedName>
        <fullName evidence="8">Resolvase</fullName>
    </submittedName>
</protein>
<dbReference type="PANTHER" id="PTHR30461:SF26">
    <property type="entry name" value="RESOLVASE HOMOLOG YNEB"/>
    <property type="match status" value="1"/>
</dbReference>
<evidence type="ECO:0000313" key="8">
    <source>
        <dbReference type="EMBL" id="AJP18111.1"/>
    </source>
</evidence>
<feature type="domain" description="Resolvase/invertase-type recombinase catalytic" evidence="7">
    <location>
        <begin position="18"/>
        <end position="154"/>
    </location>
</feature>
<dbReference type="PROSITE" id="PS00397">
    <property type="entry name" value="RECOMBINASES_1"/>
    <property type="match status" value="1"/>
</dbReference>
<dbReference type="GO" id="GO:0000150">
    <property type="term" value="F:DNA strand exchange activity"/>
    <property type="evidence" value="ECO:0007669"/>
    <property type="project" value="InterPro"/>
</dbReference>